<dbReference type="EMBL" id="JH717849">
    <property type="protein sequence ID" value="EWY81865.1"/>
    <property type="molecule type" value="Genomic_DNA"/>
</dbReference>
<dbReference type="EMBL" id="JH717849">
    <property type="protein sequence ID" value="EWY81866.1"/>
    <property type="molecule type" value="Genomic_DNA"/>
</dbReference>
<name>W9HLK1_FUSOX</name>
<dbReference type="AlphaFoldDB" id="W9HLK1"/>
<proteinExistence type="predicted"/>
<evidence type="ECO:0000256" key="1">
    <source>
        <dbReference type="SAM" id="MobiDB-lite"/>
    </source>
</evidence>
<reference evidence="2 3" key="1">
    <citation type="submission" date="2011-06" db="EMBL/GenBank/DDBJ databases">
        <title>The Genome Sequence of Fusarium oxysporum FOSC 3-a.</title>
        <authorList>
            <consortium name="The Broad Institute Genome Sequencing Platform"/>
            <person name="Ma L.-J."/>
            <person name="Gale L.R."/>
            <person name="Schwartz D.C."/>
            <person name="Zhou S."/>
            <person name="Corby-Kistler H."/>
            <person name="Young S.K."/>
            <person name="Zeng Q."/>
            <person name="Gargeya S."/>
            <person name="Fitzgerald M."/>
            <person name="Haas B."/>
            <person name="Abouelleil A."/>
            <person name="Alvarado L."/>
            <person name="Arachchi H.M."/>
            <person name="Berlin A."/>
            <person name="Brown A."/>
            <person name="Chapman S.B."/>
            <person name="Chen Z."/>
            <person name="Dunbar C."/>
            <person name="Freedman E."/>
            <person name="Gearin G."/>
            <person name="Gellesch M."/>
            <person name="Goldberg J."/>
            <person name="Griggs A."/>
            <person name="Gujja S."/>
            <person name="Heiman D."/>
            <person name="Howarth C."/>
            <person name="Larson L."/>
            <person name="Lui A."/>
            <person name="MacDonald P.J.P."/>
            <person name="Mehta T."/>
            <person name="Montmayeur A."/>
            <person name="Murphy C."/>
            <person name="Neiman D."/>
            <person name="Pearson M."/>
            <person name="Priest M."/>
            <person name="Roberts A."/>
            <person name="Saif S."/>
            <person name="Shea T."/>
            <person name="Shenoy N."/>
            <person name="Sisk P."/>
            <person name="Stolte C."/>
            <person name="Sykes S."/>
            <person name="Wortman J."/>
            <person name="Nusbaum C."/>
            <person name="Birren B."/>
        </authorList>
    </citation>
    <scope>NUCLEOTIDE SEQUENCE [LARGE SCALE GENOMIC DNA]</scope>
    <source>
        <strain evidence="3">FOSC 3-a</strain>
        <strain evidence="2">NRRL 32931</strain>
    </source>
</reference>
<protein>
    <submittedName>
        <fullName evidence="2">Uncharacterized protein</fullName>
    </submittedName>
</protein>
<feature type="region of interest" description="Disordered" evidence="1">
    <location>
        <begin position="1"/>
        <end position="84"/>
    </location>
</feature>
<accession>W9HLK1</accession>
<evidence type="ECO:0000313" key="3">
    <source>
        <dbReference type="Proteomes" id="UP000030753"/>
    </source>
</evidence>
<evidence type="ECO:0000313" key="2">
    <source>
        <dbReference type="EMBL" id="EWY81865.1"/>
    </source>
</evidence>
<dbReference type="PANTHER" id="PTHR38166">
    <property type="entry name" value="C2H2-TYPE DOMAIN-CONTAINING PROTEIN-RELATED"/>
    <property type="match status" value="1"/>
</dbReference>
<dbReference type="HOGENOM" id="CLU_900279_0_0_1"/>
<reference evidence="2" key="2">
    <citation type="submission" date="2012-06" db="EMBL/GenBank/DDBJ databases">
        <title>Annotation of the Genome Sequence of Fusarium oxysporum NRRL32931.</title>
        <authorList>
            <consortium name="The Broad Institute Genomics Platform"/>
            <person name="Ma L.-J."/>
            <person name="Corby-Kistler H."/>
            <person name="Broz K."/>
            <person name="Gale L.R."/>
            <person name="Jonkers W."/>
            <person name="O'Donnell K."/>
            <person name="Ploetz R."/>
            <person name="Steinberg C."/>
            <person name="Schwartz D.C."/>
            <person name="VanEtten H."/>
            <person name="Zhou S."/>
            <person name="Young S.K."/>
            <person name="Zeng Q."/>
            <person name="Gargeya S."/>
            <person name="Fitzgerald M."/>
            <person name="Abouelleil A."/>
            <person name="Alvarado L."/>
            <person name="Chapman S.B."/>
            <person name="Gainer-Dewar J."/>
            <person name="Goldberg J."/>
            <person name="Griggs A."/>
            <person name="Gujja S."/>
            <person name="Hansen M."/>
            <person name="Howarth C."/>
            <person name="Imamovic A."/>
            <person name="Ireland A."/>
            <person name="Larimer J."/>
            <person name="McCowan C."/>
            <person name="Murphy C."/>
            <person name="Pearson M."/>
            <person name="Poon T.W."/>
            <person name="Priest M."/>
            <person name="Roberts A."/>
            <person name="Saif S."/>
            <person name="Shea T."/>
            <person name="Sykes S."/>
            <person name="Wortman J."/>
            <person name="Nusbaum C."/>
            <person name="Birren B."/>
        </authorList>
    </citation>
    <scope>NUCLEOTIDE SEQUENCE</scope>
    <source>
        <strain evidence="2">NRRL 32931</strain>
    </source>
</reference>
<sequence length="309" mass="34922">MPTSKRKLELGSSCVAEGNGYSEPGHVKSSPSKTINRARVKRDNFKVLSSKAKPRDSSRRRPQTRSSKNGTVDEEDSGNDNSHCGPPSSAAWLACPFFKHDPAKYCKLRACQTPGWPSVGRVKEHIMRRHKKDMNELQIDRLRSRAKYSSISDEERWVEIFNILFPEAEKPPTPYCSDTSHECFTYLNREVLKLLHERLAQDSMFNSSPMLMQRIPEIVGDCMTSAMISYQNPQLSSPTTPPRHESLVPLGSSCQTMPVDSGSWNPHMLSILEPYSMVNPTTIQLDSQVDNGNFLLDPVDFGDLDWNFE</sequence>
<organism evidence="2 3">
    <name type="scientific">Fusarium oxysporum NRRL 32931</name>
    <dbReference type="NCBI Taxonomy" id="660029"/>
    <lineage>
        <taxon>Eukaryota</taxon>
        <taxon>Fungi</taxon>
        <taxon>Dikarya</taxon>
        <taxon>Ascomycota</taxon>
        <taxon>Pezizomycotina</taxon>
        <taxon>Sordariomycetes</taxon>
        <taxon>Hypocreomycetidae</taxon>
        <taxon>Hypocreales</taxon>
        <taxon>Nectriaceae</taxon>
        <taxon>Fusarium</taxon>
        <taxon>Fusarium oxysporum species complex</taxon>
    </lineage>
</organism>
<dbReference type="PANTHER" id="PTHR38166:SF1">
    <property type="entry name" value="C2H2-TYPE DOMAIN-CONTAINING PROTEIN"/>
    <property type="match status" value="1"/>
</dbReference>
<gene>
    <name evidence="2" type="ORF">FOYG_16073</name>
</gene>
<dbReference type="Proteomes" id="UP000030753">
    <property type="component" value="Unassembled WGS sequence"/>
</dbReference>